<comment type="caution">
    <text evidence="1">The sequence shown here is derived from an EMBL/GenBank/DDBJ whole genome shotgun (WGS) entry which is preliminary data.</text>
</comment>
<dbReference type="EMBL" id="NJAI01000002">
    <property type="protein sequence ID" value="PHM56434.1"/>
    <property type="molecule type" value="Genomic_DNA"/>
</dbReference>
<name>A0A2G0QB25_XENHO</name>
<protein>
    <submittedName>
        <fullName evidence="1">Uncharacterized protein</fullName>
    </submittedName>
</protein>
<sequence length="61" mass="6854">MKILIFYMVFLSQATADKGVLLLDISDDILDAESIYKMYIFPKGSSKYVKCVFIGQALIGK</sequence>
<gene>
    <name evidence="1" type="ORF">Xhom_01923</name>
</gene>
<dbReference type="AlphaFoldDB" id="A0A2G0QB25"/>
<evidence type="ECO:0000313" key="2">
    <source>
        <dbReference type="Proteomes" id="UP000225433"/>
    </source>
</evidence>
<proteinExistence type="predicted"/>
<organism evidence="1 2">
    <name type="scientific">Xenorhabdus hominickii</name>
    <dbReference type="NCBI Taxonomy" id="351679"/>
    <lineage>
        <taxon>Bacteria</taxon>
        <taxon>Pseudomonadati</taxon>
        <taxon>Pseudomonadota</taxon>
        <taxon>Gammaproteobacteria</taxon>
        <taxon>Enterobacterales</taxon>
        <taxon>Morganellaceae</taxon>
        <taxon>Xenorhabdus</taxon>
    </lineage>
</organism>
<evidence type="ECO:0000313" key="1">
    <source>
        <dbReference type="EMBL" id="PHM56434.1"/>
    </source>
</evidence>
<accession>A0A2G0QB25</accession>
<dbReference type="Proteomes" id="UP000225433">
    <property type="component" value="Unassembled WGS sequence"/>
</dbReference>
<reference evidence="1 2" key="1">
    <citation type="journal article" date="2017" name="Nat. Microbiol.">
        <title>Natural product diversity associated with the nematode symbionts Photorhabdus and Xenorhabdus.</title>
        <authorList>
            <person name="Tobias N.J."/>
            <person name="Wolff H."/>
            <person name="Djahanschiri B."/>
            <person name="Grundmann F."/>
            <person name="Kronenwerth M."/>
            <person name="Shi Y.M."/>
            <person name="Simonyi S."/>
            <person name="Grun P."/>
            <person name="Shapiro-Ilan D."/>
            <person name="Pidot S.J."/>
            <person name="Stinear T.P."/>
            <person name="Ebersberger I."/>
            <person name="Bode H.B."/>
        </authorList>
    </citation>
    <scope>NUCLEOTIDE SEQUENCE [LARGE SCALE GENOMIC DNA]</scope>
    <source>
        <strain evidence="1 2">DSM 17903</strain>
    </source>
</reference>